<organism evidence="1 2">
    <name type="scientific">Cirrhinus molitorella</name>
    <name type="common">mud carp</name>
    <dbReference type="NCBI Taxonomy" id="172907"/>
    <lineage>
        <taxon>Eukaryota</taxon>
        <taxon>Metazoa</taxon>
        <taxon>Chordata</taxon>
        <taxon>Craniata</taxon>
        <taxon>Vertebrata</taxon>
        <taxon>Euteleostomi</taxon>
        <taxon>Actinopterygii</taxon>
        <taxon>Neopterygii</taxon>
        <taxon>Teleostei</taxon>
        <taxon>Ostariophysi</taxon>
        <taxon>Cypriniformes</taxon>
        <taxon>Cyprinidae</taxon>
        <taxon>Labeoninae</taxon>
        <taxon>Labeonini</taxon>
        <taxon>Cirrhinus</taxon>
    </lineage>
</organism>
<protein>
    <submittedName>
        <fullName evidence="1">Uncharacterized protein</fullName>
    </submittedName>
</protein>
<evidence type="ECO:0000313" key="2">
    <source>
        <dbReference type="Proteomes" id="UP001558613"/>
    </source>
</evidence>
<comment type="caution">
    <text evidence="1">The sequence shown here is derived from an EMBL/GenBank/DDBJ whole genome shotgun (WGS) entry which is preliminary data.</text>
</comment>
<proteinExistence type="predicted"/>
<evidence type="ECO:0000313" key="1">
    <source>
        <dbReference type="EMBL" id="KAL1262320.1"/>
    </source>
</evidence>
<dbReference type="EMBL" id="JAYMGO010000014">
    <property type="protein sequence ID" value="KAL1262320.1"/>
    <property type="molecule type" value="Genomic_DNA"/>
</dbReference>
<accession>A0ABR3MBQ7</accession>
<gene>
    <name evidence="1" type="ORF">QQF64_007585</name>
</gene>
<name>A0ABR3MBQ7_9TELE</name>
<dbReference type="Proteomes" id="UP001558613">
    <property type="component" value="Unassembled WGS sequence"/>
</dbReference>
<feature type="non-terminal residue" evidence="1">
    <location>
        <position position="1"/>
    </location>
</feature>
<reference evidence="1 2" key="1">
    <citation type="submission" date="2023-09" db="EMBL/GenBank/DDBJ databases">
        <authorList>
            <person name="Wang M."/>
        </authorList>
    </citation>
    <scope>NUCLEOTIDE SEQUENCE [LARGE SCALE GENOMIC DNA]</scope>
    <source>
        <strain evidence="1">GT-2023</strain>
        <tissue evidence="1">Liver</tissue>
    </source>
</reference>
<keyword evidence="2" id="KW-1185">Reference proteome</keyword>
<sequence>LTLSYAFPPHALSSSTVIHHPCRWRSQAIDQSPPYTSPPALTRVFNQLI</sequence>